<dbReference type="Pfam" id="PF09844">
    <property type="entry name" value="DUF2071"/>
    <property type="match status" value="1"/>
</dbReference>
<dbReference type="InterPro" id="IPR018644">
    <property type="entry name" value="DUF2071"/>
</dbReference>
<sequence length="245" mass="27118">MSLPVVTGLIRRRLLVNYRVDPSVVAPLLPEGFRPKLHRGQAIAGICLIRLEDIRPRMLPVWAGINSENVAHRIAVLCDDEDGTTREGVFIPRRDTSSLANHLAGGRIFPGEHHLADFIVCDDHGIIEIKARARDGHMSLSLSATESDEFPASSCFNSLKESSDFFETGSVGYSTTKSCDHLDAIRLETYQWQVKPLTVSKVASSYFDNPALFPAGSAVFDHALIMRDVAHEWHSMESRRVAVPA</sequence>
<evidence type="ECO:0000313" key="1">
    <source>
        <dbReference type="EMBL" id="MEK7950430.1"/>
    </source>
</evidence>
<dbReference type="RefSeq" id="WP_341403998.1">
    <property type="nucleotide sequence ID" value="NZ_JBBUKT010000002.1"/>
</dbReference>
<comment type="caution">
    <text evidence="1">The sequence shown here is derived from an EMBL/GenBank/DDBJ whole genome shotgun (WGS) entry which is preliminary data.</text>
</comment>
<organism evidence="1 2">
    <name type="scientific">Luteolibacter soli</name>
    <dbReference type="NCBI Taxonomy" id="3135280"/>
    <lineage>
        <taxon>Bacteria</taxon>
        <taxon>Pseudomonadati</taxon>
        <taxon>Verrucomicrobiota</taxon>
        <taxon>Verrucomicrobiia</taxon>
        <taxon>Verrucomicrobiales</taxon>
        <taxon>Verrucomicrobiaceae</taxon>
        <taxon>Luteolibacter</taxon>
    </lineage>
</organism>
<dbReference type="EMBL" id="JBBUKT010000002">
    <property type="protein sequence ID" value="MEK7950430.1"/>
    <property type="molecule type" value="Genomic_DNA"/>
</dbReference>
<evidence type="ECO:0000313" key="2">
    <source>
        <dbReference type="Proteomes" id="UP001371305"/>
    </source>
</evidence>
<reference evidence="1 2" key="1">
    <citation type="submission" date="2024-04" db="EMBL/GenBank/DDBJ databases">
        <title>Luteolibacter sp. isolated from soil.</title>
        <authorList>
            <person name="An J."/>
        </authorList>
    </citation>
    <scope>NUCLEOTIDE SEQUENCE [LARGE SCALE GENOMIC DNA]</scope>
    <source>
        <strain evidence="1 2">Y139</strain>
    </source>
</reference>
<dbReference type="Proteomes" id="UP001371305">
    <property type="component" value="Unassembled WGS sequence"/>
</dbReference>
<gene>
    <name evidence="1" type="ORF">WKV53_07980</name>
</gene>
<name>A0ABU9AUW4_9BACT</name>
<dbReference type="InterPro" id="IPR023375">
    <property type="entry name" value="ADC_dom_sf"/>
</dbReference>
<dbReference type="SUPFAM" id="SSF160104">
    <property type="entry name" value="Acetoacetate decarboxylase-like"/>
    <property type="match status" value="1"/>
</dbReference>
<proteinExistence type="predicted"/>
<protein>
    <submittedName>
        <fullName evidence="1">DUF2071 domain-containing protein</fullName>
    </submittedName>
</protein>
<keyword evidence="2" id="KW-1185">Reference proteome</keyword>
<accession>A0ABU9AUW4</accession>